<dbReference type="InterPro" id="IPR012939">
    <property type="entry name" value="Glyco_hydro_92"/>
</dbReference>
<dbReference type="Proteomes" id="UP000287394">
    <property type="component" value="Chromosome"/>
</dbReference>
<dbReference type="KEGG" id="ccot:CCAX7_003110"/>
<organism evidence="1 2">
    <name type="scientific">Capsulimonas corticalis</name>
    <dbReference type="NCBI Taxonomy" id="2219043"/>
    <lineage>
        <taxon>Bacteria</taxon>
        <taxon>Bacillati</taxon>
        <taxon>Armatimonadota</taxon>
        <taxon>Armatimonadia</taxon>
        <taxon>Capsulimonadales</taxon>
        <taxon>Capsulimonadaceae</taxon>
        <taxon>Capsulimonas</taxon>
    </lineage>
</organism>
<evidence type="ECO:0000313" key="1">
    <source>
        <dbReference type="EMBL" id="BDI28260.1"/>
    </source>
</evidence>
<proteinExistence type="predicted"/>
<dbReference type="GO" id="GO:0006516">
    <property type="term" value="P:glycoprotein catabolic process"/>
    <property type="evidence" value="ECO:0007669"/>
    <property type="project" value="TreeGrafter"/>
</dbReference>
<dbReference type="Pfam" id="PF07971">
    <property type="entry name" value="Glyco_hydro_92"/>
    <property type="match status" value="1"/>
</dbReference>
<dbReference type="Gene3D" id="1.20.1050.60">
    <property type="entry name" value="alpha-1,2-mannosidase"/>
    <property type="match status" value="1"/>
</dbReference>
<dbReference type="PANTHER" id="PTHR12143:SF39">
    <property type="entry name" value="SECRETED PROTEIN"/>
    <property type="match status" value="1"/>
</dbReference>
<dbReference type="InterPro" id="IPR005887">
    <property type="entry name" value="GH92_a_mannosidase_put"/>
</dbReference>
<dbReference type="NCBIfam" id="TIGR01180">
    <property type="entry name" value="aman2_put"/>
    <property type="match status" value="1"/>
</dbReference>
<dbReference type="AlphaFoldDB" id="A0A402CS60"/>
<protein>
    <submittedName>
        <fullName evidence="1">Uncharacterized protein</fullName>
    </submittedName>
</protein>
<dbReference type="InterPro" id="IPR008928">
    <property type="entry name" value="6-hairpin_glycosidase_sf"/>
</dbReference>
<accession>A0A402CS60</accession>
<name>A0A402CS60_9BACT</name>
<dbReference type="InterPro" id="IPR014718">
    <property type="entry name" value="GH-type_carb-bd"/>
</dbReference>
<dbReference type="GO" id="GO:0005975">
    <property type="term" value="P:carbohydrate metabolic process"/>
    <property type="evidence" value="ECO:0007669"/>
    <property type="project" value="InterPro"/>
</dbReference>
<dbReference type="Gene3D" id="2.70.98.10">
    <property type="match status" value="1"/>
</dbReference>
<dbReference type="InterPro" id="IPR050883">
    <property type="entry name" value="PNGase"/>
</dbReference>
<keyword evidence="2" id="KW-1185">Reference proteome</keyword>
<gene>
    <name evidence="1" type="ORF">CCAX7_003110</name>
</gene>
<dbReference type="InterPro" id="IPR041371">
    <property type="entry name" value="GH92_N"/>
</dbReference>
<dbReference type="GO" id="GO:0000224">
    <property type="term" value="F:peptide-N4-(N-acetyl-beta-glucosaminyl)asparagine amidase activity"/>
    <property type="evidence" value="ECO:0007669"/>
    <property type="project" value="TreeGrafter"/>
</dbReference>
<sequence length="765" mass="82526">MSIKMLALLFFGGVLLGAPCAGAAPERDFARWVDPFIGTSGAGATYPGAQAPFGMISPGPSTAFHDYGGGESRSGYQYEGKHIVSFALTHVSGVGLHAAQDLPFTVCTGDLNASPLGHREAYQSAFASERQRASPGFFQVPLETYGAVVSIASAARSSIVQVDYPVTSKANLLFCPSSCGTAISDSHLTIDPNGREISGWAAGCDFGDAPFHLKSHPYRVYFAARFDTPMAAYGVWTGDRRRDGAAQAGGADGAAYVQFNCASRRRVQMRVAISYVSVENARANLRREIPNWDFDGVRAAARRAWNALLGRMRVEGGAPHAYRSFYTALYHNALQPNIFDDVNGEYIGFDRKTHRVKPGHHLYATFSLWDTYRSTAALQTLLAPGRASDMAQSLLLASVQAPGGGLPTWPLNNNDTGCMGCYCADPFIANVYAYGGRAFDLGLAKERMILTATHQMRCGDGGAWWGVDDYMKLGWTPRGASETLELAISDFAIARICLAAGDRANYRKFLARSQNSFHVFNPKVGYAQSRLADGSWDGEFRPNTQRGFTEGCSAQYTWLTPHNYARLIALMGGPAATRARLDQFFNPIVIEGWATGAPHYWLGNEPTMQAPYLYNWIGAPWKAQAIVGKFMAQFRDIPNGYVGNDDVGTMSALYAFSALGLNPAIPGVGGFTLSAPIFARADIDLPGGKTLRIHAKGAGAYIQSLRLNGKPYDSPWLGMDKALVGKGARLDYVVSGTPNKVWGTKTADAPPSFSGPSGPPFDQKP</sequence>
<dbReference type="RefSeq" id="WP_165864006.1">
    <property type="nucleotide sequence ID" value="NZ_AP025739.1"/>
</dbReference>
<dbReference type="GO" id="GO:0030246">
    <property type="term" value="F:carbohydrate binding"/>
    <property type="evidence" value="ECO:0007669"/>
    <property type="project" value="InterPro"/>
</dbReference>
<dbReference type="GO" id="GO:0005829">
    <property type="term" value="C:cytosol"/>
    <property type="evidence" value="ECO:0007669"/>
    <property type="project" value="TreeGrafter"/>
</dbReference>
<dbReference type="Pfam" id="PF17678">
    <property type="entry name" value="Glyco_hydro_92N"/>
    <property type="match status" value="1"/>
</dbReference>
<dbReference type="Gene3D" id="3.30.2080.10">
    <property type="entry name" value="GH92 mannosidase domain"/>
    <property type="match status" value="1"/>
</dbReference>
<dbReference type="SUPFAM" id="SSF48208">
    <property type="entry name" value="Six-hairpin glycosidases"/>
    <property type="match status" value="1"/>
</dbReference>
<reference evidence="1 2" key="1">
    <citation type="journal article" date="2019" name="Int. J. Syst. Evol. Microbiol.">
        <title>Capsulimonas corticalis gen. nov., sp. nov., an aerobic capsulated bacterium, of a novel bacterial order, Capsulimonadales ord. nov., of the class Armatimonadia of the phylum Armatimonadetes.</title>
        <authorList>
            <person name="Li J."/>
            <person name="Kudo C."/>
            <person name="Tonouchi A."/>
        </authorList>
    </citation>
    <scope>NUCLEOTIDE SEQUENCE [LARGE SCALE GENOMIC DNA]</scope>
    <source>
        <strain evidence="1 2">AX-7</strain>
    </source>
</reference>
<dbReference type="EMBL" id="AP025739">
    <property type="protein sequence ID" value="BDI28260.1"/>
    <property type="molecule type" value="Genomic_DNA"/>
</dbReference>
<dbReference type="PANTHER" id="PTHR12143">
    <property type="entry name" value="PEPTIDE N-GLYCANASE PNGASE -RELATED"/>
    <property type="match status" value="1"/>
</dbReference>
<dbReference type="Gene3D" id="1.20.1610.10">
    <property type="entry name" value="alpha-1,2-mannosidases domains"/>
    <property type="match status" value="1"/>
</dbReference>
<evidence type="ECO:0000313" key="2">
    <source>
        <dbReference type="Proteomes" id="UP000287394"/>
    </source>
</evidence>